<dbReference type="Proteomes" id="UP000031668">
    <property type="component" value="Unassembled WGS sequence"/>
</dbReference>
<dbReference type="AlphaFoldDB" id="A0A0C2JK40"/>
<protein>
    <submittedName>
        <fullName evidence="2">Uncharacterized protein</fullName>
    </submittedName>
</protein>
<feature type="transmembrane region" description="Helical" evidence="1">
    <location>
        <begin position="150"/>
        <end position="169"/>
    </location>
</feature>
<keyword evidence="1" id="KW-1133">Transmembrane helix</keyword>
<evidence type="ECO:0000313" key="2">
    <source>
        <dbReference type="EMBL" id="KII69758.1"/>
    </source>
</evidence>
<dbReference type="EMBL" id="JWZT01002293">
    <property type="protein sequence ID" value="KII69758.1"/>
    <property type="molecule type" value="Genomic_DNA"/>
</dbReference>
<proteinExistence type="predicted"/>
<evidence type="ECO:0000313" key="3">
    <source>
        <dbReference type="Proteomes" id="UP000031668"/>
    </source>
</evidence>
<accession>A0A0C2JK40</accession>
<sequence>MKTKCKVYESSRETNIYRCNMTFMVNNLQIATINFGRIFSMNKKIPQFYFNDFKTTFRFGNDDSTNQLEISINRLNILRSDIKDETTTTESDGYGYRCDKSTTSENSFHCGIQDLEMSAQCLENSKYPCPNPSIISINPKEMGEHGSKKSIFIILVTLVFLSLCLNIYMMKNRNFSNIIQYDYN</sequence>
<reference evidence="2 3" key="1">
    <citation type="journal article" date="2014" name="Genome Biol. Evol.">
        <title>The genome of the myxosporean Thelohanellus kitauei shows adaptations to nutrient acquisition within its fish host.</title>
        <authorList>
            <person name="Yang Y."/>
            <person name="Xiong J."/>
            <person name="Zhou Z."/>
            <person name="Huo F."/>
            <person name="Miao W."/>
            <person name="Ran C."/>
            <person name="Liu Y."/>
            <person name="Zhang J."/>
            <person name="Feng J."/>
            <person name="Wang M."/>
            <person name="Wang M."/>
            <person name="Wang L."/>
            <person name="Yao B."/>
        </authorList>
    </citation>
    <scope>NUCLEOTIDE SEQUENCE [LARGE SCALE GENOMIC DNA]</scope>
    <source>
        <strain evidence="2">Wuqing</strain>
    </source>
</reference>
<name>A0A0C2JK40_THEKT</name>
<organism evidence="2 3">
    <name type="scientific">Thelohanellus kitauei</name>
    <name type="common">Myxosporean</name>
    <dbReference type="NCBI Taxonomy" id="669202"/>
    <lineage>
        <taxon>Eukaryota</taxon>
        <taxon>Metazoa</taxon>
        <taxon>Cnidaria</taxon>
        <taxon>Myxozoa</taxon>
        <taxon>Myxosporea</taxon>
        <taxon>Bivalvulida</taxon>
        <taxon>Platysporina</taxon>
        <taxon>Myxobolidae</taxon>
        <taxon>Thelohanellus</taxon>
    </lineage>
</organism>
<keyword evidence="1" id="KW-0812">Transmembrane</keyword>
<keyword evidence="3" id="KW-1185">Reference proteome</keyword>
<evidence type="ECO:0000256" key="1">
    <source>
        <dbReference type="SAM" id="Phobius"/>
    </source>
</evidence>
<comment type="caution">
    <text evidence="2">The sequence shown here is derived from an EMBL/GenBank/DDBJ whole genome shotgun (WGS) entry which is preliminary data.</text>
</comment>
<keyword evidence="1" id="KW-0472">Membrane</keyword>
<gene>
    <name evidence="2" type="ORF">RF11_13290</name>
</gene>